<organism evidence="1 2">
    <name type="scientific">Xanthoceras sorbifolium</name>
    <dbReference type="NCBI Taxonomy" id="99658"/>
    <lineage>
        <taxon>Eukaryota</taxon>
        <taxon>Viridiplantae</taxon>
        <taxon>Streptophyta</taxon>
        <taxon>Embryophyta</taxon>
        <taxon>Tracheophyta</taxon>
        <taxon>Spermatophyta</taxon>
        <taxon>Magnoliopsida</taxon>
        <taxon>eudicotyledons</taxon>
        <taxon>Gunneridae</taxon>
        <taxon>Pentapetalae</taxon>
        <taxon>rosids</taxon>
        <taxon>malvids</taxon>
        <taxon>Sapindales</taxon>
        <taxon>Sapindaceae</taxon>
        <taxon>Xanthoceroideae</taxon>
        <taxon>Xanthoceras</taxon>
    </lineage>
</organism>
<dbReference type="Proteomes" id="UP000827721">
    <property type="component" value="Unassembled WGS sequence"/>
</dbReference>
<accession>A0ABQ8HLW1</accession>
<comment type="caution">
    <text evidence="1">The sequence shown here is derived from an EMBL/GenBank/DDBJ whole genome shotgun (WGS) entry which is preliminary data.</text>
</comment>
<reference evidence="1 2" key="1">
    <citation type="submission" date="2021-02" db="EMBL/GenBank/DDBJ databases">
        <title>Plant Genome Project.</title>
        <authorList>
            <person name="Zhang R.-G."/>
        </authorList>
    </citation>
    <scope>NUCLEOTIDE SEQUENCE [LARGE SCALE GENOMIC DNA]</scope>
    <source>
        <tissue evidence="1">Leaves</tissue>
    </source>
</reference>
<sequence length="125" mass="13967">MGVLLDFSNCFWFDFDNADWNGLDLVFYEGGVSGFCLLESSFDWMGKAAGSEEIKVLEGEFTTVRQIFRKNGRKTELFVFELLTKLSIGSSSYNGILVFAAVSSIKPRKIRTESADNRSINLIAA</sequence>
<evidence type="ECO:0000313" key="2">
    <source>
        <dbReference type="Proteomes" id="UP000827721"/>
    </source>
</evidence>
<evidence type="ECO:0000313" key="1">
    <source>
        <dbReference type="EMBL" id="KAH7565297.1"/>
    </source>
</evidence>
<protein>
    <submittedName>
        <fullName evidence="1">Uncharacterized protein</fullName>
    </submittedName>
</protein>
<keyword evidence="2" id="KW-1185">Reference proteome</keyword>
<dbReference type="EMBL" id="JAFEMO010000009">
    <property type="protein sequence ID" value="KAH7565297.1"/>
    <property type="molecule type" value="Genomic_DNA"/>
</dbReference>
<gene>
    <name evidence="1" type="ORF">JRO89_XS09G0183100</name>
</gene>
<name>A0ABQ8HLW1_9ROSI</name>
<proteinExistence type="predicted"/>